<accession>A0A1I7LH58</accession>
<feature type="domain" description="Glycosyl hydrolase family 95 N-terminal" evidence="1">
    <location>
        <begin position="53"/>
        <end position="304"/>
    </location>
</feature>
<evidence type="ECO:0000259" key="1">
    <source>
        <dbReference type="Pfam" id="PF14498"/>
    </source>
</evidence>
<dbReference type="Pfam" id="PF14498">
    <property type="entry name" value="Glyco_hyd_65N_2"/>
    <property type="match status" value="1"/>
</dbReference>
<feature type="domain" description="Glycosyl hydrolase family 95 catalytic" evidence="3">
    <location>
        <begin position="332"/>
        <end position="745"/>
    </location>
</feature>
<protein>
    <submittedName>
        <fullName evidence="4">Alpha-L-fucosidase 2</fullName>
    </submittedName>
</protein>
<reference evidence="5" key="1">
    <citation type="submission" date="2016-10" db="EMBL/GenBank/DDBJ databases">
        <authorList>
            <person name="Varghese N."/>
            <person name="Submissions S."/>
        </authorList>
    </citation>
    <scope>NUCLEOTIDE SEQUENCE [LARGE SCALE GENOMIC DNA]</scope>
    <source>
        <strain evidence="5">CGMCC 1.11014</strain>
    </source>
</reference>
<dbReference type="STRING" id="1035707.SAMN05216552_102910"/>
<evidence type="ECO:0000259" key="2">
    <source>
        <dbReference type="Pfam" id="PF21307"/>
    </source>
</evidence>
<dbReference type="Pfam" id="PF21307">
    <property type="entry name" value="Glyco_hydro_95_C"/>
    <property type="match status" value="1"/>
</dbReference>
<dbReference type="InterPro" id="IPR027414">
    <property type="entry name" value="GH95_N_dom"/>
</dbReference>
<dbReference type="InterPro" id="IPR013780">
    <property type="entry name" value="Glyco_hydro_b"/>
</dbReference>
<evidence type="ECO:0000259" key="3">
    <source>
        <dbReference type="Pfam" id="PF22124"/>
    </source>
</evidence>
<dbReference type="PANTHER" id="PTHR31084">
    <property type="entry name" value="ALPHA-L-FUCOSIDASE 2"/>
    <property type="match status" value="1"/>
</dbReference>
<dbReference type="PANTHER" id="PTHR31084:SF0">
    <property type="entry name" value="ALPHA-L-FUCOSIDASE 2"/>
    <property type="match status" value="1"/>
</dbReference>
<dbReference type="Pfam" id="PF22124">
    <property type="entry name" value="Glyco_hydro_95_cat"/>
    <property type="match status" value="1"/>
</dbReference>
<dbReference type="Proteomes" id="UP000199391">
    <property type="component" value="Unassembled WGS sequence"/>
</dbReference>
<dbReference type="InterPro" id="IPR016518">
    <property type="entry name" value="Alpha-L-fucosidase"/>
</dbReference>
<dbReference type="GO" id="GO:0004560">
    <property type="term" value="F:alpha-L-fucosidase activity"/>
    <property type="evidence" value="ECO:0007669"/>
    <property type="project" value="InterPro"/>
</dbReference>
<dbReference type="InterPro" id="IPR012341">
    <property type="entry name" value="6hp_glycosidase-like_sf"/>
</dbReference>
<dbReference type="InterPro" id="IPR049053">
    <property type="entry name" value="AFCA-like_C"/>
</dbReference>
<organism evidence="4 5">
    <name type="scientific">Pseudoduganella namucuonensis</name>
    <dbReference type="NCBI Taxonomy" id="1035707"/>
    <lineage>
        <taxon>Bacteria</taxon>
        <taxon>Pseudomonadati</taxon>
        <taxon>Pseudomonadota</taxon>
        <taxon>Betaproteobacteria</taxon>
        <taxon>Burkholderiales</taxon>
        <taxon>Oxalobacteraceae</taxon>
        <taxon>Telluria group</taxon>
        <taxon>Pseudoduganella</taxon>
    </lineage>
</organism>
<dbReference type="GO" id="GO:0005975">
    <property type="term" value="P:carbohydrate metabolic process"/>
    <property type="evidence" value="ECO:0007669"/>
    <property type="project" value="InterPro"/>
</dbReference>
<dbReference type="Gene3D" id="2.60.40.1180">
    <property type="entry name" value="Golgi alpha-mannosidase II"/>
    <property type="match status" value="1"/>
</dbReference>
<evidence type="ECO:0000313" key="4">
    <source>
        <dbReference type="EMBL" id="SFV08999.1"/>
    </source>
</evidence>
<gene>
    <name evidence="4" type="ORF">SAMN05216552_102910</name>
</gene>
<name>A0A1I7LH58_9BURK</name>
<dbReference type="EMBL" id="FPBO01000029">
    <property type="protein sequence ID" value="SFV08999.1"/>
    <property type="molecule type" value="Genomic_DNA"/>
</dbReference>
<dbReference type="Gene3D" id="1.50.10.10">
    <property type="match status" value="1"/>
</dbReference>
<dbReference type="PIRSF" id="PIRSF007663">
    <property type="entry name" value="UCP007663"/>
    <property type="match status" value="1"/>
</dbReference>
<keyword evidence="5" id="KW-1185">Reference proteome</keyword>
<dbReference type="InterPro" id="IPR008928">
    <property type="entry name" value="6-hairpin_glycosidase_sf"/>
</dbReference>
<dbReference type="InterPro" id="IPR054363">
    <property type="entry name" value="GH95_cat"/>
</dbReference>
<sequence length="845" mass="92575">MTEDPFPAPRVGSAPLSRRRSRTGASLLRTCMLLGLLGAAAAVRADGQDRLTLHYDKPAAEWTDALPIGNGRLGAMVFGRPEQELLQLNEATLWSGGPVDTAVNPGAFDALGQVRKALDGGDYASAYALTRKMQGRYTESYMPLGDLLIQQDLNGAGAADYRRALDIRDGVATTTFTANGVRYRREVFASAPDQVIVVRLSADRPGALNLALETRSQLRADTTAADDTLTLRGKAPAHVDPNYVKYNPEPVIQDDPSGCKGMRYELIVKPLVTDGTLTAQGKRLQVDGASEVVLLLSAATSFAGYDRCPDSAGKDQHALAAGHLERAARRGYAALRAAHLADFHRYFDRVSLDLGRGRPDRGAIPTDRRLAEYTAGQADPGLEVLYVQFGRYLLISSSRTKDAPANLQGIWNQLLRPPWSSNYTTNINLQMNYWPVESANLGELFSPMNDFIRNVAVTGKETAASFYHAPGWVVHHNSDIWAASNPVGDFGKGDPKWANWSMGSAWLARHLWEHYQFTGDRDFLKEAYPVMKDAARFLLAWLQPDAQGRLVTAPSTSPENAFHYGDRQAGIVSVASTMDMAIARDLFTNLEAAGRTLDTDHAFRREVAAAEQKLFPFQIGAKGQLQEWYKDFDEAEPGHRHVSHLYALHPARVISPLATPELAKAARRTLELRGDEGTGWSLAWKVNFWARLLDGDRAYKLFRNLLRLTRPGDSHGGAYANLFDAHPPFQIDGNFAGTAGVIEMLLQSQNDELHLLPALPAAWRDGEVKGLVGRGNFVVDLAWKDGGLRGASIEARQGGRCVIRTAVPVTVDGVKARGRRGAIGYTLAFNAAKGKTYRVRPAVRR</sequence>
<feature type="domain" description="Alpha fucosidase A-like C-terminal" evidence="2">
    <location>
        <begin position="747"/>
        <end position="839"/>
    </location>
</feature>
<evidence type="ECO:0000313" key="5">
    <source>
        <dbReference type="Proteomes" id="UP000199391"/>
    </source>
</evidence>
<proteinExistence type="predicted"/>
<dbReference type="FunFam" id="1.50.10.10:FF:000028">
    <property type="entry name" value="Alpha-L-fucosidase 2"/>
    <property type="match status" value="1"/>
</dbReference>
<dbReference type="Gene3D" id="2.70.98.50">
    <property type="entry name" value="putative glycoside hydrolase family protein from bacillus halodurans"/>
    <property type="match status" value="1"/>
</dbReference>
<dbReference type="AlphaFoldDB" id="A0A1I7LH58"/>
<dbReference type="SUPFAM" id="SSF48208">
    <property type="entry name" value="Six-hairpin glycosidases"/>
    <property type="match status" value="1"/>
</dbReference>